<gene>
    <name evidence="2" type="ORF">Tco_0922526</name>
</gene>
<feature type="compositionally biased region" description="Basic and acidic residues" evidence="1">
    <location>
        <begin position="1168"/>
        <end position="1178"/>
    </location>
</feature>
<evidence type="ECO:0000313" key="2">
    <source>
        <dbReference type="EMBL" id="GJT32107.1"/>
    </source>
</evidence>
<dbReference type="EMBL" id="BQNB010014763">
    <property type="protein sequence ID" value="GJT32107.1"/>
    <property type="molecule type" value="Genomic_DNA"/>
</dbReference>
<comment type="caution">
    <text evidence="2">The sequence shown here is derived from an EMBL/GenBank/DDBJ whole genome shotgun (WGS) entry which is preliminary data.</text>
</comment>
<feature type="compositionally biased region" description="Polar residues" evidence="1">
    <location>
        <begin position="258"/>
        <end position="267"/>
    </location>
</feature>
<feature type="region of interest" description="Disordered" evidence="1">
    <location>
        <begin position="134"/>
        <end position="170"/>
    </location>
</feature>
<dbReference type="InterPro" id="IPR012337">
    <property type="entry name" value="RNaseH-like_sf"/>
</dbReference>
<organism evidence="2 3">
    <name type="scientific">Tanacetum coccineum</name>
    <dbReference type="NCBI Taxonomy" id="301880"/>
    <lineage>
        <taxon>Eukaryota</taxon>
        <taxon>Viridiplantae</taxon>
        <taxon>Streptophyta</taxon>
        <taxon>Embryophyta</taxon>
        <taxon>Tracheophyta</taxon>
        <taxon>Spermatophyta</taxon>
        <taxon>Magnoliopsida</taxon>
        <taxon>eudicotyledons</taxon>
        <taxon>Gunneridae</taxon>
        <taxon>Pentapetalae</taxon>
        <taxon>asterids</taxon>
        <taxon>campanulids</taxon>
        <taxon>Asterales</taxon>
        <taxon>Asteraceae</taxon>
        <taxon>Asteroideae</taxon>
        <taxon>Anthemideae</taxon>
        <taxon>Anthemidinae</taxon>
        <taxon>Tanacetum</taxon>
    </lineage>
</organism>
<dbReference type="SUPFAM" id="SSF53098">
    <property type="entry name" value="Ribonuclease H-like"/>
    <property type="match status" value="1"/>
</dbReference>
<feature type="compositionally biased region" description="Basic and acidic residues" evidence="1">
    <location>
        <begin position="1194"/>
        <end position="1206"/>
    </location>
</feature>
<keyword evidence="3" id="KW-1185">Reference proteome</keyword>
<feature type="compositionally biased region" description="Polar residues" evidence="1">
    <location>
        <begin position="1184"/>
        <end position="1193"/>
    </location>
</feature>
<feature type="region of interest" description="Disordered" evidence="1">
    <location>
        <begin position="800"/>
        <end position="819"/>
    </location>
</feature>
<dbReference type="Gene3D" id="3.30.420.10">
    <property type="entry name" value="Ribonuclease H-like superfamily/Ribonuclease H"/>
    <property type="match status" value="1"/>
</dbReference>
<feature type="region of interest" description="Disordered" evidence="1">
    <location>
        <begin position="243"/>
        <end position="267"/>
    </location>
</feature>
<evidence type="ECO:0000313" key="3">
    <source>
        <dbReference type="Proteomes" id="UP001151760"/>
    </source>
</evidence>
<name>A0ABQ5CZX4_9ASTR</name>
<reference evidence="2" key="1">
    <citation type="journal article" date="2022" name="Int. J. Mol. Sci.">
        <title>Draft Genome of Tanacetum Coccineum: Genomic Comparison of Closely Related Tanacetum-Family Plants.</title>
        <authorList>
            <person name="Yamashiro T."/>
            <person name="Shiraishi A."/>
            <person name="Nakayama K."/>
            <person name="Satake H."/>
        </authorList>
    </citation>
    <scope>NUCLEOTIDE SEQUENCE</scope>
</reference>
<dbReference type="PANTHER" id="PTHR42648">
    <property type="entry name" value="TRANSPOSASE, PUTATIVE-RELATED"/>
    <property type="match status" value="1"/>
</dbReference>
<evidence type="ECO:0000256" key="1">
    <source>
        <dbReference type="SAM" id="MobiDB-lite"/>
    </source>
</evidence>
<reference evidence="2" key="2">
    <citation type="submission" date="2022-01" db="EMBL/GenBank/DDBJ databases">
        <authorList>
            <person name="Yamashiro T."/>
            <person name="Shiraishi A."/>
            <person name="Satake H."/>
            <person name="Nakayama K."/>
        </authorList>
    </citation>
    <scope>NUCLEOTIDE SEQUENCE</scope>
</reference>
<dbReference type="InterPro" id="IPR039537">
    <property type="entry name" value="Retrotran_Ty1/copia-like"/>
</dbReference>
<proteinExistence type="predicted"/>
<dbReference type="PANTHER" id="PTHR42648:SF32">
    <property type="entry name" value="RIBONUCLEASE H-LIKE DOMAIN, GAG-PRE-INTEGRASE DOMAIN PROTEIN-RELATED"/>
    <property type="match status" value="1"/>
</dbReference>
<sequence length="1423" mass="163311">MSELEKKVEALSKVDHSEAIEESVQANVINEVKDQLPKFLPKAVCDFVNPRIERTVRKVLQKTPAFLAQSSSTPFQHYTRVAESLSEYELKIILFDKMDRSRSYMTHDKHQELYDALLNSMCLDDAIASGEISPDKVLRKRHRDEDQDPLTGKTLPKTSKTAKSVTTEESVVEPVHEVAMDHRLKKDKITKADLKGPVFQLLKGTCRSSVELEYHLEQRYLGFSDKLDWANPEGDKCPFDLSKPLPLQGHPEHHSDTSSHSPLTMGNLPSAQLKQALRVQDEAYQERLFKSFQDEVKYEHVVPKVTSPQEGERLQDDEEMISIILIKRRLSKRQIRPLMRFGDHVIGIVGQQSSMKKGVEDVSNEGVKVRDDEEVTWEASMGESGNLVHEEMSGENIKDGIYYEGNKESINQTLSTPFVQPSETVKNRMEEKDMPYNELKYNLMRMLDIAGLKEIISSRNGMYLFKFTNEDDLHYVVDNGPWMVKNKTLVVQKKPMGVSGNGWVHNGFQYRTEICYRDSGKNTIGMKKVEVEYSCRPYVGKFCFVFGHDEKECSKRPKFVKEFVEREMKENKLKQQKEEFILVRKKEVGSKPIMQEQNQLKAYVTYKPVKNNNGRKTQKEESIEWNTNTFFYFKERWEQIGYNSEYNKEDGEILKEVYENKEDMVLMALADDEISMGNNHACNGEWINITMKKVNILPSIDEDSDWQTYLKYINIHLNDQIPNQKKKILGGEQHIESSSKNDGKENPFIPASLDYDHEMVPKSKDWVERLNPDSKLLIFNTGRILVPESHAVNECLQLTEAPTDPESSKESGSEPQTSEVMTLTYQDLRSVSGPVTVSDIEPVTSSVPTKVKINDQESKINELTKLVQMLMDEKINSTQMIQEPKFIIGGVLVESSQSSESSIGVSCTTYGSNVHSTTDHNDFEHFKRETHQEPLFGTWIVDSQEYDWCQDLSLHNNVSNQFLRQCLHLLHMDLFGPVIPMSINHEKYTLVIVDEYSRYTWVHFLKKKSHAAEMIMSFIRMLEYPVTLRIDQSLLKDMIRLPMRYSDKGFLISATFMYLDVLSFRVFNTRRQQIEETYHVTFDESMEAIRHAYKKYGCKFTTASASECRFANILSGIEPKKNKKDEHGIVTKNKARLVAQGYSQEERIDYDETFAPLARITSPVTKETQTHHSIEIPNEKPLSQEHQSPSPNKDQPESSYAEKTDESEFASSCSETLKHFDNYMPITERQLVSNLRNFFETLFAQVAEDNLDKHEEVVAFYVDLMAIVEGYYEENAGVDERAKLLKALNRVSETIKANSALKEAMKRWLNQPTLTLATSQKSLNLIRDYSRLLKATFKIPTGSDVVVVNATDILPSLPKVQAASLWQNFWIVLVPGSNGVESFEDQESLGVPEDASKQGRSIADIDVDVKVTLVDETQVRHNV</sequence>
<dbReference type="Proteomes" id="UP001151760">
    <property type="component" value="Unassembled WGS sequence"/>
</dbReference>
<feature type="region of interest" description="Disordered" evidence="1">
    <location>
        <begin position="1161"/>
        <end position="1209"/>
    </location>
</feature>
<accession>A0ABQ5CZX4</accession>
<protein>
    <submittedName>
        <fullName evidence="2">Retrovirus-related pol polyprotein from transposon TNT 1-94</fullName>
    </submittedName>
</protein>
<dbReference type="InterPro" id="IPR036397">
    <property type="entry name" value="RNaseH_sf"/>
</dbReference>